<reference evidence="2" key="1">
    <citation type="submission" date="2021-07" db="EMBL/GenBank/DDBJ databases">
        <authorList>
            <person name="Durling M."/>
        </authorList>
    </citation>
    <scope>NUCLEOTIDE SEQUENCE</scope>
</reference>
<feature type="compositionally biased region" description="Polar residues" evidence="1">
    <location>
        <begin position="11"/>
        <end position="21"/>
    </location>
</feature>
<proteinExistence type="predicted"/>
<sequence length="92" mass="10339">MGAGRDGSNVPGWSTTQMLFDSSGQHSASQFIKIVQTWVNSPSYSQPPRSVARDAFRYRAKRDLFAHNQKKFLANDGDDEDLERDSDDENEG</sequence>
<dbReference type="EMBL" id="CAJVRM010000236">
    <property type="protein sequence ID" value="CAG8977811.1"/>
    <property type="molecule type" value="Genomic_DNA"/>
</dbReference>
<name>A0A9N9LUM8_9HELO</name>
<dbReference type="Proteomes" id="UP000701801">
    <property type="component" value="Unassembled WGS sequence"/>
</dbReference>
<keyword evidence="3" id="KW-1185">Reference proteome</keyword>
<feature type="region of interest" description="Disordered" evidence="1">
    <location>
        <begin position="71"/>
        <end position="92"/>
    </location>
</feature>
<gene>
    <name evidence="2" type="ORF">HYALB_00008977</name>
</gene>
<evidence type="ECO:0000313" key="3">
    <source>
        <dbReference type="Proteomes" id="UP000701801"/>
    </source>
</evidence>
<evidence type="ECO:0000256" key="1">
    <source>
        <dbReference type="SAM" id="MobiDB-lite"/>
    </source>
</evidence>
<feature type="compositionally biased region" description="Acidic residues" evidence="1">
    <location>
        <begin position="76"/>
        <end position="92"/>
    </location>
</feature>
<comment type="caution">
    <text evidence="2">The sequence shown here is derived from an EMBL/GenBank/DDBJ whole genome shotgun (WGS) entry which is preliminary data.</text>
</comment>
<evidence type="ECO:0000313" key="2">
    <source>
        <dbReference type="EMBL" id="CAG8977811.1"/>
    </source>
</evidence>
<accession>A0A9N9LUM8</accession>
<feature type="region of interest" description="Disordered" evidence="1">
    <location>
        <begin position="1"/>
        <end position="21"/>
    </location>
</feature>
<protein>
    <submittedName>
        <fullName evidence="2">Uncharacterized protein</fullName>
    </submittedName>
</protein>
<organism evidence="2 3">
    <name type="scientific">Hymenoscyphus albidus</name>
    <dbReference type="NCBI Taxonomy" id="595503"/>
    <lineage>
        <taxon>Eukaryota</taxon>
        <taxon>Fungi</taxon>
        <taxon>Dikarya</taxon>
        <taxon>Ascomycota</taxon>
        <taxon>Pezizomycotina</taxon>
        <taxon>Leotiomycetes</taxon>
        <taxon>Helotiales</taxon>
        <taxon>Helotiaceae</taxon>
        <taxon>Hymenoscyphus</taxon>
    </lineage>
</organism>
<dbReference type="AlphaFoldDB" id="A0A9N9LUM8"/>